<dbReference type="PROSITE" id="PS50088">
    <property type="entry name" value="ANK_REPEAT"/>
    <property type="match status" value="1"/>
</dbReference>
<dbReference type="PROSITE" id="PS50297">
    <property type="entry name" value="ANK_REP_REGION"/>
    <property type="match status" value="1"/>
</dbReference>
<proteinExistence type="predicted"/>
<organism evidence="2 3">
    <name type="scientific">Symbiodinium microadriaticum</name>
    <name type="common">Dinoflagellate</name>
    <name type="synonym">Zooxanthella microadriatica</name>
    <dbReference type="NCBI Taxonomy" id="2951"/>
    <lineage>
        <taxon>Eukaryota</taxon>
        <taxon>Sar</taxon>
        <taxon>Alveolata</taxon>
        <taxon>Dinophyceae</taxon>
        <taxon>Suessiales</taxon>
        <taxon>Symbiodiniaceae</taxon>
        <taxon>Symbiodinium</taxon>
    </lineage>
</organism>
<dbReference type="PANTHER" id="PTHR22677:SF4">
    <property type="entry name" value="USHER SYNDROME TYPE-1G PROTEIN-LIKE PROTEIN"/>
    <property type="match status" value="1"/>
</dbReference>
<dbReference type="SMART" id="SM00248">
    <property type="entry name" value="ANK"/>
    <property type="match status" value="2"/>
</dbReference>
<dbReference type="InterPro" id="IPR039323">
    <property type="entry name" value="ANKRD_45/46/60"/>
</dbReference>
<dbReference type="Gene3D" id="1.25.40.20">
    <property type="entry name" value="Ankyrin repeat-containing domain"/>
    <property type="match status" value="1"/>
</dbReference>
<dbReference type="Proteomes" id="UP000186817">
    <property type="component" value="Unassembled WGS sequence"/>
</dbReference>
<evidence type="ECO:0000313" key="3">
    <source>
        <dbReference type="Proteomes" id="UP000186817"/>
    </source>
</evidence>
<gene>
    <name evidence="2" type="primary">ANKRA2</name>
    <name evidence="2" type="ORF">AK812_SmicGene33847</name>
</gene>
<dbReference type="InterPro" id="IPR002110">
    <property type="entry name" value="Ankyrin_rpt"/>
</dbReference>
<dbReference type="AlphaFoldDB" id="A0A1Q9CQK4"/>
<evidence type="ECO:0000313" key="2">
    <source>
        <dbReference type="EMBL" id="OLP85190.1"/>
    </source>
</evidence>
<keyword evidence="1" id="KW-0040">ANK repeat</keyword>
<reference evidence="2 3" key="1">
    <citation type="submission" date="2016-02" db="EMBL/GenBank/DDBJ databases">
        <title>Genome analysis of coral dinoflagellate symbionts highlights evolutionary adaptations to a symbiotic lifestyle.</title>
        <authorList>
            <person name="Aranda M."/>
            <person name="Li Y."/>
            <person name="Liew Y.J."/>
            <person name="Baumgarten S."/>
            <person name="Simakov O."/>
            <person name="Wilson M."/>
            <person name="Piel J."/>
            <person name="Ashoor H."/>
            <person name="Bougouffa S."/>
            <person name="Bajic V.B."/>
            <person name="Ryu T."/>
            <person name="Ravasi T."/>
            <person name="Bayer T."/>
            <person name="Micklem G."/>
            <person name="Kim H."/>
            <person name="Bhak J."/>
            <person name="Lajeunesse T.C."/>
            <person name="Voolstra C.R."/>
        </authorList>
    </citation>
    <scope>NUCLEOTIDE SEQUENCE [LARGE SCALE GENOMIC DNA]</scope>
    <source>
        <strain evidence="2 3">CCMP2467</strain>
    </source>
</reference>
<dbReference type="InterPro" id="IPR036770">
    <property type="entry name" value="Ankyrin_rpt-contain_sf"/>
</dbReference>
<dbReference type="OrthoDB" id="21416at2759"/>
<name>A0A1Q9CQK4_SYMMI</name>
<protein>
    <submittedName>
        <fullName evidence="2">Ankyrin repeat family A protein 2</fullName>
    </submittedName>
</protein>
<feature type="repeat" description="ANK" evidence="1">
    <location>
        <begin position="39"/>
        <end position="71"/>
    </location>
</feature>
<evidence type="ECO:0000256" key="1">
    <source>
        <dbReference type="PROSITE-ProRule" id="PRU00023"/>
    </source>
</evidence>
<dbReference type="PANTHER" id="PTHR22677">
    <property type="entry name" value="ANKYRIN REPEAT DOMAIN-CONTAINING PROTEIN 60"/>
    <property type="match status" value="1"/>
</dbReference>
<sequence>MPAKQAVPSRARPSLAQAEQLVAAARLLDSVDPDATSQDGWTPLLAAAAEGQVEVVQLLLNAGADSSRLKDGRSAMQLAFQAGHKLAFRLLFKSTFQTLDGTLRPDYRKPLSVHSQEIPDDPDAAVEGLRQVTRRLAQAGRIEARSIPRVCQAPPVPSSLEEKARDDVRDLSFEVPDIGVQRRRGEE</sequence>
<keyword evidence="3" id="KW-1185">Reference proteome</keyword>
<accession>A0A1Q9CQK4</accession>
<dbReference type="Pfam" id="PF12796">
    <property type="entry name" value="Ank_2"/>
    <property type="match status" value="1"/>
</dbReference>
<dbReference type="EMBL" id="LSRX01000990">
    <property type="protein sequence ID" value="OLP85190.1"/>
    <property type="molecule type" value="Genomic_DNA"/>
</dbReference>
<dbReference type="SUPFAM" id="SSF48403">
    <property type="entry name" value="Ankyrin repeat"/>
    <property type="match status" value="1"/>
</dbReference>
<comment type="caution">
    <text evidence="2">The sequence shown here is derived from an EMBL/GenBank/DDBJ whole genome shotgun (WGS) entry which is preliminary data.</text>
</comment>